<comment type="caution">
    <text evidence="4">The sequence shown here is derived from an EMBL/GenBank/DDBJ whole genome shotgun (WGS) entry which is preliminary data.</text>
</comment>
<dbReference type="HOGENOM" id="CLU_325350_0_0_11"/>
<dbReference type="PATRIC" id="fig|1125779.3.peg.1522"/>
<feature type="compositionally biased region" description="Low complexity" evidence="1">
    <location>
        <begin position="543"/>
        <end position="564"/>
    </location>
</feature>
<accession>S2YVJ6</accession>
<reference evidence="4 5" key="1">
    <citation type="submission" date="2013-05" db="EMBL/GenBank/DDBJ databases">
        <title>The Genome Sequence of Corynebacterium pyruviciproducens 1773O (ATCC BAA-1742).</title>
        <authorList>
            <consortium name="The Broad Institute Genomics Platform"/>
            <person name="Earl A."/>
            <person name="Ward D."/>
            <person name="Feldgarden M."/>
            <person name="Gevers D."/>
            <person name="Tong J."/>
            <person name="Walker B."/>
            <person name="Young S."/>
            <person name="Zeng Q."/>
            <person name="Gargeya S."/>
            <person name="Fitzgerald M."/>
            <person name="Haas B."/>
            <person name="Abouelleil A."/>
            <person name="Allen A.W."/>
            <person name="Alvarado L."/>
            <person name="Arachchi H.M."/>
            <person name="Berlin A.M."/>
            <person name="Chapman S.B."/>
            <person name="Gainer-Dewar J."/>
            <person name="Goldberg J."/>
            <person name="Griggs A."/>
            <person name="Gujja S."/>
            <person name="Hansen M."/>
            <person name="Howarth C."/>
            <person name="Imamovic A."/>
            <person name="Ireland A."/>
            <person name="Larimer J."/>
            <person name="McCowan C."/>
            <person name="Murphy C."/>
            <person name="Pearson M."/>
            <person name="Poon T.W."/>
            <person name="Priest M."/>
            <person name="Roberts A."/>
            <person name="Saif S."/>
            <person name="Shea T."/>
            <person name="Sisk P."/>
            <person name="Sykes S."/>
            <person name="Wortman J."/>
            <person name="Nusbaum C."/>
            <person name="Birren B."/>
        </authorList>
    </citation>
    <scope>NUCLEOTIDE SEQUENCE [LARGE SCALE GENOMIC DNA]</scope>
    <source>
        <strain evidence="4 5">ATCC BAA-1742</strain>
    </source>
</reference>
<dbReference type="InterPro" id="IPR022435">
    <property type="entry name" value="Surface-anchored_actinobac"/>
</dbReference>
<dbReference type="NCBIfam" id="NF038134">
    <property type="entry name" value="choice_anch_M"/>
    <property type="match status" value="2"/>
</dbReference>
<dbReference type="Proteomes" id="UP000014408">
    <property type="component" value="Unassembled WGS sequence"/>
</dbReference>
<keyword evidence="2" id="KW-0812">Transmembrane</keyword>
<evidence type="ECO:0000313" key="4">
    <source>
        <dbReference type="EMBL" id="EPD68381.1"/>
    </source>
</evidence>
<feature type="transmembrane region" description="Helical" evidence="2">
    <location>
        <begin position="853"/>
        <end position="878"/>
    </location>
</feature>
<evidence type="ECO:0000256" key="3">
    <source>
        <dbReference type="SAM" id="SignalP"/>
    </source>
</evidence>
<dbReference type="eggNOG" id="COG0803">
    <property type="taxonomic scope" value="Bacteria"/>
</dbReference>
<protein>
    <submittedName>
        <fullName evidence="4">Surface-anchored protein domain protein</fullName>
    </submittedName>
</protein>
<gene>
    <name evidence="4" type="ORF">HMPREF1219_01561</name>
</gene>
<dbReference type="NCBIfam" id="TIGR03769">
    <property type="entry name" value="P_ac_wall_RPT"/>
    <property type="match status" value="1"/>
</dbReference>
<proteinExistence type="predicted"/>
<feature type="compositionally biased region" description="Basic and acidic residues" evidence="1">
    <location>
        <begin position="573"/>
        <end position="582"/>
    </location>
</feature>
<keyword evidence="3" id="KW-0732">Signal</keyword>
<feature type="compositionally biased region" description="Low complexity" evidence="1">
    <location>
        <begin position="739"/>
        <end position="773"/>
    </location>
</feature>
<feature type="region of interest" description="Disordered" evidence="1">
    <location>
        <begin position="542"/>
        <end position="582"/>
    </location>
</feature>
<keyword evidence="2" id="KW-1133">Transmembrane helix</keyword>
<dbReference type="EMBL" id="ATBY01000015">
    <property type="protein sequence ID" value="EPD68381.1"/>
    <property type="molecule type" value="Genomic_DNA"/>
</dbReference>
<evidence type="ECO:0000313" key="5">
    <source>
        <dbReference type="Proteomes" id="UP000014408"/>
    </source>
</evidence>
<name>S2YVJ6_9CORY</name>
<dbReference type="AlphaFoldDB" id="S2YVJ6"/>
<feature type="region of interest" description="Disordered" evidence="1">
    <location>
        <begin position="735"/>
        <end position="829"/>
    </location>
</feature>
<feature type="signal peptide" evidence="3">
    <location>
        <begin position="1"/>
        <end position="28"/>
    </location>
</feature>
<keyword evidence="5" id="KW-1185">Reference proteome</keyword>
<evidence type="ECO:0000256" key="2">
    <source>
        <dbReference type="SAM" id="Phobius"/>
    </source>
</evidence>
<feature type="compositionally biased region" description="Low complexity" evidence="1">
    <location>
        <begin position="792"/>
        <end position="822"/>
    </location>
</feature>
<dbReference type="STRING" id="1125779.HMPREF1219_01561"/>
<sequence>MHATAFARALGFLLLAVVSCAGFSTATADPVPEKTVISAGHTDSPKVFWDAEARTFSLRTENGLLEQPVPIEHTISWLTADSTWTVPDEEAYASFGAPGDTFYASPENVGRDWDTKLWQGIGADVGLPVETFRDAAVALDLIDFSGPGEMTMFQDRVNPGESPVIFLSSARPGRQWTPLTAGSHTHLNTIFTAPGVYHLTYRATARLLTGELVASAPQETTWWVGPRPTGDTPGDSRDWRNRPVLMPHELGTPVYHVENSVHEGYHEITVTGEEPVHVTGGVYETADDAYPTCEFDYVATPAEPAQRYSDYCTEGVIKATLTPHPLVTGASAHTVSLPAGNGAGEVSLAGDGGAGEADSPAPETPASGEITAGHVDIGPVEENGSVVMRVIDKNHTAYAPSETVLVVNESARKARRGAAMMQPAFDFLGPEGTEFSLLEQSGAHQNRLIWPGFSTEYLPLELRKQGWDVEVQRVGNTEWTGFLTRLTGPERILPGTLNNVGHLHLNWAFMGTGDHQIKVRAVNRTTGQATAWEEVRFRVEGNAATPGASASTTPTTPTAPSTSTPAPPADGKGAGEPRPLDGARVQMEHGHADLAFKGSEAYFDISGSGGADGRRKSGTVTFVVPKGVIPFSQESGSPWVGFSWSPVGGTVRLAQFSGPGTMTAFTPDSFGGRAVHLDSDDLGKTMELEGTSGHRHTAFMFSAPGEYTAVFAFTGTDGTRLSLTAHFDVREAAVEHNTGTKTAGTTPTTPHTVPPAAAKQKGGAGRAPAATARGDQEEPAPQARARASQKPGSSTATRAGTRTAAKKQATQPGATQQQGGTPRHTTAPLVGAGTSAIRAVDTQPPQQADGASWVSGVVTGVGGACLVFGLGLLGVAFARRRNTARA</sequence>
<feature type="region of interest" description="Disordered" evidence="1">
    <location>
        <begin position="343"/>
        <end position="372"/>
    </location>
</feature>
<organism evidence="4 5">
    <name type="scientific">Corynebacterium pyruviciproducens ATCC BAA-1742</name>
    <dbReference type="NCBI Taxonomy" id="1125779"/>
    <lineage>
        <taxon>Bacteria</taxon>
        <taxon>Bacillati</taxon>
        <taxon>Actinomycetota</taxon>
        <taxon>Actinomycetes</taxon>
        <taxon>Mycobacteriales</taxon>
        <taxon>Corynebacteriaceae</taxon>
        <taxon>Corynebacterium</taxon>
    </lineage>
</organism>
<evidence type="ECO:0000256" key="1">
    <source>
        <dbReference type="SAM" id="MobiDB-lite"/>
    </source>
</evidence>
<keyword evidence="2" id="KW-0472">Membrane</keyword>
<feature type="chain" id="PRO_5004504480" evidence="3">
    <location>
        <begin position="29"/>
        <end position="886"/>
    </location>
</feature>